<protein>
    <recommendedName>
        <fullName evidence="3">Cas10/Cmr2 second palm domain-containing protein</fullName>
    </recommendedName>
</protein>
<gene>
    <name evidence="4" type="ORF">EVG15_01085</name>
</gene>
<name>A0A519BQE6_9DELT</name>
<dbReference type="InterPro" id="IPR043128">
    <property type="entry name" value="Rev_trsase/Diguanyl_cyclase"/>
</dbReference>
<dbReference type="GO" id="GO:0000166">
    <property type="term" value="F:nucleotide binding"/>
    <property type="evidence" value="ECO:0007669"/>
    <property type="project" value="UniProtKB-KW"/>
</dbReference>
<dbReference type="EMBL" id="SGBB01000001">
    <property type="protein sequence ID" value="RZD19507.1"/>
    <property type="molecule type" value="Genomic_DNA"/>
</dbReference>
<evidence type="ECO:0000256" key="2">
    <source>
        <dbReference type="ARBA" id="ARBA00023118"/>
    </source>
</evidence>
<keyword evidence="1" id="KW-0547">Nucleotide-binding</keyword>
<dbReference type="Pfam" id="PF22335">
    <property type="entry name" value="Cas10-Cmr2_palm2"/>
    <property type="match status" value="1"/>
</dbReference>
<evidence type="ECO:0000313" key="4">
    <source>
        <dbReference type="EMBL" id="RZD19507.1"/>
    </source>
</evidence>
<keyword evidence="2" id="KW-0051">Antiviral defense</keyword>
<dbReference type="Proteomes" id="UP000319296">
    <property type="component" value="Unassembled WGS sequence"/>
</dbReference>
<evidence type="ECO:0000259" key="3">
    <source>
        <dbReference type="Pfam" id="PF22335"/>
    </source>
</evidence>
<evidence type="ECO:0000256" key="1">
    <source>
        <dbReference type="ARBA" id="ARBA00022741"/>
    </source>
</evidence>
<evidence type="ECO:0000313" key="5">
    <source>
        <dbReference type="Proteomes" id="UP000319296"/>
    </source>
</evidence>
<dbReference type="InterPro" id="IPR054767">
    <property type="entry name" value="Cas10-Cmr2_palm2"/>
</dbReference>
<sequence length="499" mass="56696">MGKQISVIIDVMSIQKYIYASNKLKENIGASSIIEGLFNQYKYKNNGKYNICFEKALENGYEAGGNAILVFDDDKDTVAETLKEFTLNVLECYPGIDLGIGMDCEFDGSNLDKTYRKLQESKNIFIPISNIPSHGVTAECNRTGLSAEVYEDTSYISYSSFSKLKNAKAGNNKMQDILKKNNLGDKYCFTDELDKLGHKKNEDSHIAFVAIDGNSMSDRFMSQETLEKKKKLSITLRKAVEESFDDLLKIIDGEFSEIEKEINIESEKGKRILPLRPIVLGGDDVGFICHGSMGVYFAYKFLKFFENKKVSDGEPISACAGVAIAHAKYPIYRIQKIAEELLTNAKDKMKKDKNEGSYIDFQMFYSGISGELSEIRQNHYENNYGKMYMRPYNIDELEKLIEPLHDMSELAESKIKELRAILSKTTSERKNFLHHMSMRASTEASSDDLNKKSFLIPKSILGTDYSDDFYNGQRTPYLDLIELIEILPDYIIKRGRLNG</sequence>
<dbReference type="GO" id="GO:0051607">
    <property type="term" value="P:defense response to virus"/>
    <property type="evidence" value="ECO:0007669"/>
    <property type="project" value="UniProtKB-KW"/>
</dbReference>
<dbReference type="AlphaFoldDB" id="A0A519BQE6"/>
<dbReference type="Gene3D" id="3.30.70.270">
    <property type="match status" value="1"/>
</dbReference>
<reference evidence="4 5" key="1">
    <citation type="journal article" date="2019" name="ISME J.">
        <title>Insights into ecological role of a new deltaproteobacterial order Candidatus Acidulodesulfobacterales by metagenomics and metatranscriptomics.</title>
        <authorList>
            <person name="Tan S."/>
            <person name="Liu J."/>
            <person name="Fang Y."/>
            <person name="Hedlund B.P."/>
            <person name="Lian Z.H."/>
            <person name="Huang L.Y."/>
            <person name="Li J.T."/>
            <person name="Huang L.N."/>
            <person name="Li W.J."/>
            <person name="Jiang H.C."/>
            <person name="Dong H.L."/>
            <person name="Shu W.S."/>
        </authorList>
    </citation>
    <scope>NUCLEOTIDE SEQUENCE [LARGE SCALE GENOMIC DNA]</scope>
    <source>
        <strain evidence="4">AP1</strain>
    </source>
</reference>
<organism evidence="4 5">
    <name type="scientific">Candidatus Acididesulfobacter diazotrophicus</name>
    <dbReference type="NCBI Taxonomy" id="2597226"/>
    <lineage>
        <taxon>Bacteria</taxon>
        <taxon>Deltaproteobacteria</taxon>
        <taxon>Candidatus Acidulodesulfobacterales</taxon>
        <taxon>Candidatus Acididesulfobacter</taxon>
    </lineage>
</organism>
<feature type="domain" description="Cas10/Cmr2 second palm" evidence="3">
    <location>
        <begin position="206"/>
        <end position="353"/>
    </location>
</feature>
<accession>A0A519BQE6</accession>
<proteinExistence type="predicted"/>
<comment type="caution">
    <text evidence="4">The sequence shown here is derived from an EMBL/GenBank/DDBJ whole genome shotgun (WGS) entry which is preliminary data.</text>
</comment>